<dbReference type="RefSeq" id="WP_282001451.1">
    <property type="nucleotide sequence ID" value="NZ_AP027151.1"/>
</dbReference>
<keyword evidence="8 10" id="KW-0975">Bacterial flagellum</keyword>
<feature type="transmembrane region" description="Helical" evidence="10">
    <location>
        <begin position="216"/>
        <end position="240"/>
    </location>
</feature>
<feature type="transmembrane region" description="Helical" evidence="10">
    <location>
        <begin position="134"/>
        <end position="154"/>
    </location>
</feature>
<keyword evidence="11" id="KW-0969">Cilium</keyword>
<dbReference type="PANTHER" id="PTHR30065">
    <property type="entry name" value="FLAGELLAR BIOSYNTHETIC PROTEIN FLIR"/>
    <property type="match status" value="1"/>
</dbReference>
<comment type="similarity">
    <text evidence="2 10">Belongs to the FliR/MopE/SpaR family.</text>
</comment>
<protein>
    <recommendedName>
        <fullName evidence="3 9">Flagellar biosynthetic protein FliR</fullName>
    </recommendedName>
</protein>
<feature type="transmembrane region" description="Helical" evidence="10">
    <location>
        <begin position="71"/>
        <end position="98"/>
    </location>
</feature>
<evidence type="ECO:0000313" key="12">
    <source>
        <dbReference type="Proteomes" id="UP001317705"/>
    </source>
</evidence>
<dbReference type="PANTHER" id="PTHR30065:SF8">
    <property type="entry name" value="FLAGELLAR BIOSYNTHETIC PROTEIN FLIR"/>
    <property type="match status" value="1"/>
</dbReference>
<sequence>MFPLATPFPTPHEVAFFALVLGRMAGIFSSIPLFGGRRVPMNIKVVVVFAMTLVCYPIVKAKAPQIPDDALAFAMLMIQETLVGICLGILSLVVFAAVEFCGQIVGVQMGFSIVTEFDPAQGSQMSIMSVFQEMLATLLFVTLGVHHLFISALVDSYNVLPVGTWHMSEELLQFLTVTMGEVFVLAVKLAAPVMVSLLATTVVIGIMARSFPQMNVFIVTMPLNIGIGFLILGFSIAVFFHTLQGAFGNLQLQLQTLFRLMGPGG</sequence>
<evidence type="ECO:0000256" key="8">
    <source>
        <dbReference type="ARBA" id="ARBA00023143"/>
    </source>
</evidence>
<evidence type="ECO:0000256" key="7">
    <source>
        <dbReference type="ARBA" id="ARBA00023136"/>
    </source>
</evidence>
<dbReference type="InterPro" id="IPR002010">
    <property type="entry name" value="T3SS_IM_R"/>
</dbReference>
<keyword evidence="11" id="KW-0282">Flagellum</keyword>
<dbReference type="InterPro" id="IPR006303">
    <property type="entry name" value="FliR"/>
</dbReference>
<proteinExistence type="inferred from homology"/>
<dbReference type="Proteomes" id="UP001317705">
    <property type="component" value="Chromosome"/>
</dbReference>
<keyword evidence="6 10" id="KW-1133">Transmembrane helix</keyword>
<evidence type="ECO:0000313" key="11">
    <source>
        <dbReference type="EMBL" id="BDV41464.1"/>
    </source>
</evidence>
<evidence type="ECO:0000256" key="1">
    <source>
        <dbReference type="ARBA" id="ARBA00002578"/>
    </source>
</evidence>
<keyword evidence="4 10" id="KW-1003">Cell membrane</keyword>
<comment type="subcellular location">
    <subcellularLocation>
        <location evidence="10">Cell membrane</location>
        <topology evidence="10">Multi-pass membrane protein</topology>
    </subcellularLocation>
    <subcellularLocation>
        <location evidence="10">Bacterial flagellum basal body</location>
    </subcellularLocation>
</comment>
<keyword evidence="5 10" id="KW-0812">Transmembrane</keyword>
<organism evidence="11 12">
    <name type="scientific">Geotalea uraniireducens</name>
    <dbReference type="NCBI Taxonomy" id="351604"/>
    <lineage>
        <taxon>Bacteria</taxon>
        <taxon>Pseudomonadati</taxon>
        <taxon>Thermodesulfobacteriota</taxon>
        <taxon>Desulfuromonadia</taxon>
        <taxon>Geobacterales</taxon>
        <taxon>Geobacteraceae</taxon>
        <taxon>Geotalea</taxon>
    </lineage>
</organism>
<comment type="function">
    <text evidence="1 10">Role in flagellar biosynthesis.</text>
</comment>
<dbReference type="Pfam" id="PF01311">
    <property type="entry name" value="Bac_export_1"/>
    <property type="match status" value="1"/>
</dbReference>
<feature type="transmembrane region" description="Helical" evidence="10">
    <location>
        <begin position="41"/>
        <end position="59"/>
    </location>
</feature>
<keyword evidence="11" id="KW-0966">Cell projection</keyword>
<evidence type="ECO:0000256" key="5">
    <source>
        <dbReference type="ARBA" id="ARBA00022692"/>
    </source>
</evidence>
<reference evidence="11 12" key="1">
    <citation type="submission" date="2022-12" db="EMBL/GenBank/DDBJ databases">
        <title>Polyphasic characterization of Geotalea uranireducens NIT-SL11 newly isolated from a complex of sewage sludge and microbially reduced graphene oxide.</title>
        <authorList>
            <person name="Xie L."/>
            <person name="Yoshida N."/>
            <person name="Meng L."/>
        </authorList>
    </citation>
    <scope>NUCLEOTIDE SEQUENCE [LARGE SCALE GENOMIC DNA]</scope>
    <source>
        <strain evidence="11 12">NIT-SL11</strain>
    </source>
</reference>
<accession>A0ABM8EGD6</accession>
<evidence type="ECO:0000256" key="10">
    <source>
        <dbReference type="RuleBase" id="RU362071"/>
    </source>
</evidence>
<name>A0ABM8EGD6_9BACT</name>
<keyword evidence="12" id="KW-1185">Reference proteome</keyword>
<dbReference type="NCBIfam" id="TIGR01400">
    <property type="entry name" value="fliR"/>
    <property type="match status" value="1"/>
</dbReference>
<evidence type="ECO:0000256" key="3">
    <source>
        <dbReference type="ARBA" id="ARBA00021717"/>
    </source>
</evidence>
<dbReference type="EMBL" id="AP027151">
    <property type="protein sequence ID" value="BDV41464.1"/>
    <property type="molecule type" value="Genomic_DNA"/>
</dbReference>
<dbReference type="PRINTS" id="PR00953">
    <property type="entry name" value="TYPE3IMRPROT"/>
</dbReference>
<feature type="transmembrane region" description="Helical" evidence="10">
    <location>
        <begin position="14"/>
        <end position="34"/>
    </location>
</feature>
<evidence type="ECO:0000256" key="2">
    <source>
        <dbReference type="ARBA" id="ARBA00009772"/>
    </source>
</evidence>
<gene>
    <name evidence="11" type="primary">fliR</name>
    <name evidence="11" type="ORF">GURASL_03870</name>
</gene>
<evidence type="ECO:0000256" key="9">
    <source>
        <dbReference type="NCBIfam" id="TIGR01400"/>
    </source>
</evidence>
<evidence type="ECO:0000256" key="4">
    <source>
        <dbReference type="ARBA" id="ARBA00022475"/>
    </source>
</evidence>
<evidence type="ECO:0000256" key="6">
    <source>
        <dbReference type="ARBA" id="ARBA00022989"/>
    </source>
</evidence>
<feature type="transmembrane region" description="Helical" evidence="10">
    <location>
        <begin position="174"/>
        <end position="204"/>
    </location>
</feature>
<keyword evidence="7 10" id="KW-0472">Membrane</keyword>